<evidence type="ECO:0000313" key="3">
    <source>
        <dbReference type="Proteomes" id="UP000054988"/>
    </source>
</evidence>
<feature type="region of interest" description="Disordered" evidence="1">
    <location>
        <begin position="245"/>
        <end position="276"/>
    </location>
</feature>
<dbReference type="Proteomes" id="UP000054988">
    <property type="component" value="Unassembled WGS sequence"/>
</dbReference>
<feature type="region of interest" description="Disordered" evidence="1">
    <location>
        <begin position="142"/>
        <end position="173"/>
    </location>
</feature>
<name>A0A0W0FI04_MONRR</name>
<sequence length="276" mass="30560">MDLDFCLVCQCHYEGPGPYCSRECQPSYIQIRSPSEFDGEEDNDYFTDDVEEPIYHHVEDAVAIPPSPESSSPNLHQHIREWAANIPAGPPPNTPQIPPISTTYPRPKLLSSSQKPMPSLCMSKPDTSSLCNYKQRVASTSSLNIDTLPSPATESSLATPTSTTSPMAFPSKPKSSTILAMVRSWVTPPSHSYSKEIASHFPRSSSPSSDYDDHDDHRSTIWWIPDVPLQDSPLKKSPAQLITKKPQSDATHFFQPGCVPTPRRSQTQLKLSRVVA</sequence>
<organism evidence="2 3">
    <name type="scientific">Moniliophthora roreri</name>
    <name type="common">Frosty pod rot fungus</name>
    <name type="synonym">Monilia roreri</name>
    <dbReference type="NCBI Taxonomy" id="221103"/>
    <lineage>
        <taxon>Eukaryota</taxon>
        <taxon>Fungi</taxon>
        <taxon>Dikarya</taxon>
        <taxon>Basidiomycota</taxon>
        <taxon>Agaricomycotina</taxon>
        <taxon>Agaricomycetes</taxon>
        <taxon>Agaricomycetidae</taxon>
        <taxon>Agaricales</taxon>
        <taxon>Marasmiineae</taxon>
        <taxon>Marasmiaceae</taxon>
        <taxon>Moniliophthora</taxon>
    </lineage>
</organism>
<gene>
    <name evidence="2" type="ORF">WG66_11502</name>
</gene>
<accession>A0A0W0FI04</accession>
<proteinExistence type="predicted"/>
<evidence type="ECO:0000313" key="2">
    <source>
        <dbReference type="EMBL" id="KTB35926.1"/>
    </source>
</evidence>
<dbReference type="eggNOG" id="ENOG502RC3B">
    <property type="taxonomic scope" value="Eukaryota"/>
</dbReference>
<dbReference type="AlphaFoldDB" id="A0A0W0FI04"/>
<comment type="caution">
    <text evidence="2">The sequence shown here is derived from an EMBL/GenBank/DDBJ whole genome shotgun (WGS) entry which is preliminary data.</text>
</comment>
<feature type="compositionally biased region" description="Low complexity" evidence="1">
    <location>
        <begin position="149"/>
        <end position="171"/>
    </location>
</feature>
<protein>
    <submittedName>
        <fullName evidence="2">Uncharacterized protein</fullName>
    </submittedName>
</protein>
<evidence type="ECO:0000256" key="1">
    <source>
        <dbReference type="SAM" id="MobiDB-lite"/>
    </source>
</evidence>
<dbReference type="EMBL" id="LATX01001957">
    <property type="protein sequence ID" value="KTB35926.1"/>
    <property type="molecule type" value="Genomic_DNA"/>
</dbReference>
<reference evidence="2 3" key="1">
    <citation type="submission" date="2015-12" db="EMBL/GenBank/DDBJ databases">
        <title>Draft genome sequence of Moniliophthora roreri, the causal agent of frosty pod rot of cacao.</title>
        <authorList>
            <person name="Aime M.C."/>
            <person name="Diaz-Valderrama J.R."/>
            <person name="Kijpornyongpan T."/>
            <person name="Phillips-Mora W."/>
        </authorList>
    </citation>
    <scope>NUCLEOTIDE SEQUENCE [LARGE SCALE GENOMIC DNA]</scope>
    <source>
        <strain evidence="2 3">MCA 2952</strain>
    </source>
</reference>